<gene>
    <name evidence="5" type="ORF">B0I29_102155</name>
</gene>
<dbReference type="Gene3D" id="2.130.10.80">
    <property type="entry name" value="Galactose oxidase/kelch, beta-propeller"/>
    <property type="match status" value="1"/>
</dbReference>
<dbReference type="InterPro" id="IPR014756">
    <property type="entry name" value="Ig_E-set"/>
</dbReference>
<dbReference type="Proteomes" id="UP000249341">
    <property type="component" value="Unassembled WGS sequence"/>
</dbReference>
<feature type="domain" description="Galactose oxidase-like Early set" evidence="3">
    <location>
        <begin position="559"/>
        <end position="648"/>
    </location>
</feature>
<evidence type="ECO:0000313" key="6">
    <source>
        <dbReference type="Proteomes" id="UP000249341"/>
    </source>
</evidence>
<reference evidence="5 6" key="1">
    <citation type="submission" date="2018-06" db="EMBL/GenBank/DDBJ databases">
        <title>Genomic Encyclopedia of Type Strains, Phase III (KMG-III): the genomes of soil and plant-associated and newly described type strains.</title>
        <authorList>
            <person name="Whitman W."/>
        </authorList>
    </citation>
    <scope>NUCLEOTIDE SEQUENCE [LARGE SCALE GENOMIC DNA]</scope>
    <source>
        <strain evidence="5 6">CGMCC 4.7090</strain>
    </source>
</reference>
<dbReference type="SUPFAM" id="SSF50965">
    <property type="entry name" value="Galactose oxidase, central domain"/>
    <property type="match status" value="2"/>
</dbReference>
<dbReference type="AlphaFoldDB" id="A0A327ZIU6"/>
<dbReference type="InterPro" id="IPR015202">
    <property type="entry name" value="GO-like_E_set"/>
</dbReference>
<dbReference type="GO" id="GO:0005975">
    <property type="term" value="P:carbohydrate metabolic process"/>
    <property type="evidence" value="ECO:0007669"/>
    <property type="project" value="UniProtKB-ARBA"/>
</dbReference>
<dbReference type="Pfam" id="PF09118">
    <property type="entry name" value="GO-like_E_set"/>
    <property type="match status" value="1"/>
</dbReference>
<keyword evidence="6" id="KW-1185">Reference proteome</keyword>
<feature type="domain" description="GlxA-like beta barrel" evidence="4">
    <location>
        <begin position="153"/>
        <end position="253"/>
    </location>
</feature>
<evidence type="ECO:0000256" key="1">
    <source>
        <dbReference type="ARBA" id="ARBA00022729"/>
    </source>
</evidence>
<dbReference type="InterPro" id="IPR013783">
    <property type="entry name" value="Ig-like_fold"/>
</dbReference>
<dbReference type="InterPro" id="IPR009880">
    <property type="entry name" value="Glyoxal_oxidase_N"/>
</dbReference>
<dbReference type="OrthoDB" id="2795102at2"/>
<keyword evidence="1" id="KW-0732">Signal</keyword>
<dbReference type="InterPro" id="IPR049305">
    <property type="entry name" value="GlxA-like_b-barrel"/>
</dbReference>
<evidence type="ECO:0000259" key="2">
    <source>
        <dbReference type="Pfam" id="PF07250"/>
    </source>
</evidence>
<name>A0A327ZIU6_9ACTN</name>
<evidence type="ECO:0000259" key="3">
    <source>
        <dbReference type="Pfam" id="PF09118"/>
    </source>
</evidence>
<evidence type="ECO:0000313" key="5">
    <source>
        <dbReference type="EMBL" id="RAK42330.1"/>
    </source>
</evidence>
<dbReference type="PANTHER" id="PTHR32208:SF21">
    <property type="entry name" value="LOW QUALITY PROTEIN: ALDEHYDE OXIDASE GLOX-LIKE"/>
    <property type="match status" value="1"/>
</dbReference>
<organism evidence="5 6">
    <name type="scientific">Actinoplanes lutulentus</name>
    <dbReference type="NCBI Taxonomy" id="1287878"/>
    <lineage>
        <taxon>Bacteria</taxon>
        <taxon>Bacillati</taxon>
        <taxon>Actinomycetota</taxon>
        <taxon>Actinomycetes</taxon>
        <taxon>Micromonosporales</taxon>
        <taxon>Micromonosporaceae</taxon>
        <taxon>Actinoplanes</taxon>
    </lineage>
</organism>
<protein>
    <submittedName>
        <fullName evidence="5">Uncharacterized protein DUF1929</fullName>
    </submittedName>
</protein>
<dbReference type="PANTHER" id="PTHR32208">
    <property type="entry name" value="SECRETED PROTEIN-RELATED"/>
    <property type="match status" value="1"/>
</dbReference>
<dbReference type="CDD" id="cd02851">
    <property type="entry name" value="E_set_GO_C"/>
    <property type="match status" value="1"/>
</dbReference>
<dbReference type="EMBL" id="QLMJ01000002">
    <property type="protein sequence ID" value="RAK42330.1"/>
    <property type="molecule type" value="Genomic_DNA"/>
</dbReference>
<comment type="caution">
    <text evidence="5">The sequence shown here is derived from an EMBL/GenBank/DDBJ whole genome shotgun (WGS) entry which is preliminary data.</text>
</comment>
<dbReference type="SUPFAM" id="SSF81296">
    <property type="entry name" value="E set domains"/>
    <property type="match status" value="1"/>
</dbReference>
<dbReference type="InterPro" id="IPR037293">
    <property type="entry name" value="Gal_Oxidase_central_sf"/>
</dbReference>
<evidence type="ECO:0000259" key="4">
    <source>
        <dbReference type="Pfam" id="PF21110"/>
    </source>
</evidence>
<dbReference type="Pfam" id="PF07250">
    <property type="entry name" value="Glyoxal_oxid_N"/>
    <property type="match status" value="1"/>
</dbReference>
<accession>A0A327ZIU6</accession>
<feature type="domain" description="Glyoxal oxidase N-terminal" evidence="2">
    <location>
        <begin position="280"/>
        <end position="548"/>
    </location>
</feature>
<dbReference type="Gene3D" id="2.60.40.10">
    <property type="entry name" value="Immunoglobulins"/>
    <property type="match status" value="1"/>
</dbReference>
<dbReference type="RefSeq" id="WP_111647501.1">
    <property type="nucleotide sequence ID" value="NZ_JACHWI010000003.1"/>
</dbReference>
<dbReference type="Pfam" id="PF21110">
    <property type="entry name" value="GlxA"/>
    <property type="match status" value="1"/>
</dbReference>
<sequence>MTPRTRPTPARRLLTALTTILALAAVAVVNRPIMVLAADKYHEFAINRQSYKETFGHWSLLPVPAGFKINAIHGALLKTGKVLIIAGSGNNREKFEAGTFRTILWDPRTDKFSDVPTPTDLFCAGHTFLPDGKLLVAGGTKSYEVLEANIKNAAGVMKIKNESPDFGARTFPKGTRFEADNGRVYVSRADVSVPAATKMWHGTQTMVHAGEVEVWVDAAEAGDAPVVKEPAQYKILGLEGDDTRNLYGIAEKITREKQEYGGDKTTYEFDPETERYVRTGDLAKPRWYPTLATLAGGDVLAVSGLDQFGRMIPGTNERYQVKKKKWVPAPSLRRTFPTYPALFLTQDERLFFSGSNAGYGSATEGRTPGLWDVKKNRFQPVHGLADSTMTETSASVMLPPAQDQKVMILGGGAVGDSPISTARTAIADLDDPRPAWRAGPRLPNPTRYLNTVVLPDDTVFTSGGSSGYRGGPYQGRQRSDLLTAQIYDVRKNAFRKAAEPTVGRNYHSEALLLPDGRVITMGSDPIYDRSGKNPGVFEQRIEIYSPPYLFQGARPAAPTGPSLIKRGEKASFATPDAARVREARLVRPSAVTHGTDVDQRSIALGVKKAPGGVTLTVPEKRGLVPAGWYMLFLVDGAGTPSPAKWVRIR</sequence>
<proteinExistence type="predicted"/>
<dbReference type="InterPro" id="IPR011043">
    <property type="entry name" value="Gal_Oxase/kelch_b-propeller"/>
</dbReference>